<dbReference type="PRINTS" id="PR00171">
    <property type="entry name" value="SUGRTRNSPORT"/>
</dbReference>
<dbReference type="InterPro" id="IPR020846">
    <property type="entry name" value="MFS_dom"/>
</dbReference>
<feature type="transmembrane region" description="Helical" evidence="9">
    <location>
        <begin position="201"/>
        <end position="224"/>
    </location>
</feature>
<dbReference type="PROSITE" id="PS50850">
    <property type="entry name" value="MFS"/>
    <property type="match status" value="1"/>
</dbReference>
<dbReference type="Gene3D" id="1.20.1250.20">
    <property type="entry name" value="MFS general substrate transporter like domains"/>
    <property type="match status" value="1"/>
</dbReference>
<evidence type="ECO:0000259" key="10">
    <source>
        <dbReference type="PROSITE" id="PS50850"/>
    </source>
</evidence>
<accession>A0A804R5L3</accession>
<dbReference type="OrthoDB" id="5296287at2759"/>
<evidence type="ECO:0000256" key="5">
    <source>
        <dbReference type="ARBA" id="ARBA00022692"/>
    </source>
</evidence>
<comment type="similarity">
    <text evidence="2">Belongs to the major facilitator superfamily. Sugar transporter (TC 2.A.1.1) family.</text>
</comment>
<dbReference type="InterPro" id="IPR036259">
    <property type="entry name" value="MFS_trans_sf"/>
</dbReference>
<dbReference type="PANTHER" id="PTHR23500">
    <property type="entry name" value="SOLUTE CARRIER FAMILY 2, FACILITATED GLUCOSE TRANSPORTER"/>
    <property type="match status" value="1"/>
</dbReference>
<dbReference type="InterPro" id="IPR045262">
    <property type="entry name" value="STP/PLT_plant"/>
</dbReference>
<reference evidence="11" key="3">
    <citation type="submission" date="2021-05" db="UniProtKB">
        <authorList>
            <consortium name="EnsemblPlants"/>
        </authorList>
    </citation>
    <scope>IDENTIFICATION</scope>
    <source>
        <strain evidence="11">cv. B73</strain>
    </source>
</reference>
<dbReference type="GO" id="GO:0015293">
    <property type="term" value="F:symporter activity"/>
    <property type="evidence" value="ECO:0007669"/>
    <property type="project" value="UniProtKB-KW"/>
</dbReference>
<feature type="transmembrane region" description="Helical" evidence="9">
    <location>
        <begin position="115"/>
        <end position="137"/>
    </location>
</feature>
<dbReference type="SUPFAM" id="SSF103473">
    <property type="entry name" value="MFS general substrate transporter"/>
    <property type="match status" value="1"/>
</dbReference>
<protein>
    <recommendedName>
        <fullName evidence="10">Major facilitator superfamily (MFS) profile domain-containing protein</fullName>
    </recommendedName>
</protein>
<reference evidence="11" key="2">
    <citation type="submission" date="2019-07" db="EMBL/GenBank/DDBJ databases">
        <authorList>
            <person name="Seetharam A."/>
            <person name="Woodhouse M."/>
            <person name="Cannon E."/>
        </authorList>
    </citation>
    <scope>NUCLEOTIDE SEQUENCE [LARGE SCALE GENOMIC DNA]</scope>
    <source>
        <strain evidence="11">cv. B73</strain>
    </source>
</reference>
<sequence length="334" mass="36453">MAIGAFVEGAPADGGEGYSGRVTPFVVLSCVVAGSGGVLFGYDLGISGGLTSMDCFLKRFFPKVYRQKQDSKVSHYCEFNSELLTVFTSSLYIAGLVATLAAATITRRYGRRTSMLIGGSVFIAGSVFGGAATNIPMLLMNRILLGIGLGFTNQSIPLYLSEMAPPRYRGAINNGFELCISLGILFANVLNYFVIKITAGWGWRISLSMAALPAAFLTIGAIFLPETPSFIIQRDGNNTDKARVLLQKLRGTASVQKELDDLVRASDLSRATRYPFRSILERKYRPQLVVALLVPFFNQALRGRGALSPSWSLPRFARWRSGPRGRASWSLWFS</sequence>
<dbReference type="Gramene" id="Zm00001eb391140_T001">
    <property type="protein sequence ID" value="Zm00001eb391140_P001"/>
    <property type="gene ID" value="Zm00001eb391140"/>
</dbReference>
<evidence type="ECO:0000256" key="2">
    <source>
        <dbReference type="ARBA" id="ARBA00010992"/>
    </source>
</evidence>
<dbReference type="Pfam" id="PF00083">
    <property type="entry name" value="Sugar_tr"/>
    <property type="match status" value="1"/>
</dbReference>
<feature type="transmembrane region" description="Helical" evidence="9">
    <location>
        <begin position="172"/>
        <end position="195"/>
    </location>
</feature>
<keyword evidence="5 9" id="KW-0812">Transmembrane</keyword>
<dbReference type="InterPro" id="IPR005828">
    <property type="entry name" value="MFS_sugar_transport-like"/>
</dbReference>
<evidence type="ECO:0000256" key="6">
    <source>
        <dbReference type="ARBA" id="ARBA00022847"/>
    </source>
</evidence>
<dbReference type="GO" id="GO:0015144">
    <property type="term" value="F:carbohydrate transmembrane transporter activity"/>
    <property type="evidence" value="ECO:0007669"/>
    <property type="project" value="InterPro"/>
</dbReference>
<dbReference type="Proteomes" id="UP000007305">
    <property type="component" value="Chromosome 9"/>
</dbReference>
<reference evidence="12" key="1">
    <citation type="journal article" date="2009" name="Science">
        <title>The B73 maize genome: complexity, diversity, and dynamics.</title>
        <authorList>
            <person name="Schnable P.S."/>
            <person name="Ware D."/>
            <person name="Fulton R.S."/>
            <person name="Stein J.C."/>
            <person name="Wei F."/>
            <person name="Pasternak S."/>
            <person name="Liang C."/>
            <person name="Zhang J."/>
            <person name="Fulton L."/>
            <person name="Graves T.A."/>
            <person name="Minx P."/>
            <person name="Reily A.D."/>
            <person name="Courtney L."/>
            <person name="Kruchowski S.S."/>
            <person name="Tomlinson C."/>
            <person name="Strong C."/>
            <person name="Delehaunty K."/>
            <person name="Fronick C."/>
            <person name="Courtney B."/>
            <person name="Rock S.M."/>
            <person name="Belter E."/>
            <person name="Du F."/>
            <person name="Kim K."/>
            <person name="Abbott R.M."/>
            <person name="Cotton M."/>
            <person name="Levy A."/>
            <person name="Marchetto P."/>
            <person name="Ochoa K."/>
            <person name="Jackson S.M."/>
            <person name="Gillam B."/>
            <person name="Chen W."/>
            <person name="Yan L."/>
            <person name="Higginbotham J."/>
            <person name="Cardenas M."/>
            <person name="Waligorski J."/>
            <person name="Applebaum E."/>
            <person name="Phelps L."/>
            <person name="Falcone J."/>
            <person name="Kanchi K."/>
            <person name="Thane T."/>
            <person name="Scimone A."/>
            <person name="Thane N."/>
            <person name="Henke J."/>
            <person name="Wang T."/>
            <person name="Ruppert J."/>
            <person name="Shah N."/>
            <person name="Rotter K."/>
            <person name="Hodges J."/>
            <person name="Ingenthron E."/>
            <person name="Cordes M."/>
            <person name="Kohlberg S."/>
            <person name="Sgro J."/>
            <person name="Delgado B."/>
            <person name="Mead K."/>
            <person name="Chinwalla A."/>
            <person name="Leonard S."/>
            <person name="Crouse K."/>
            <person name="Collura K."/>
            <person name="Kudrna D."/>
            <person name="Currie J."/>
            <person name="He R."/>
            <person name="Angelova A."/>
            <person name="Rajasekar S."/>
            <person name="Mueller T."/>
            <person name="Lomeli R."/>
            <person name="Scara G."/>
            <person name="Ko A."/>
            <person name="Delaney K."/>
            <person name="Wissotski M."/>
            <person name="Lopez G."/>
            <person name="Campos D."/>
            <person name="Braidotti M."/>
            <person name="Ashley E."/>
            <person name="Golser W."/>
            <person name="Kim H."/>
            <person name="Lee S."/>
            <person name="Lin J."/>
            <person name="Dujmic Z."/>
            <person name="Kim W."/>
            <person name="Talag J."/>
            <person name="Zuccolo A."/>
            <person name="Fan C."/>
            <person name="Sebastian A."/>
            <person name="Kramer M."/>
            <person name="Spiegel L."/>
            <person name="Nascimento L."/>
            <person name="Zutavern T."/>
            <person name="Miller B."/>
            <person name="Ambroise C."/>
            <person name="Muller S."/>
            <person name="Spooner W."/>
            <person name="Narechania A."/>
            <person name="Ren L."/>
            <person name="Wei S."/>
            <person name="Kumari S."/>
            <person name="Faga B."/>
            <person name="Levy M.J."/>
            <person name="McMahan L."/>
            <person name="Van Buren P."/>
            <person name="Vaughn M.W."/>
            <person name="Ying K."/>
            <person name="Yeh C.-T."/>
            <person name="Emrich S.J."/>
            <person name="Jia Y."/>
            <person name="Kalyanaraman A."/>
            <person name="Hsia A.-P."/>
            <person name="Barbazuk W.B."/>
            <person name="Baucom R.S."/>
            <person name="Brutnell T.P."/>
            <person name="Carpita N.C."/>
            <person name="Chaparro C."/>
            <person name="Chia J.-M."/>
            <person name="Deragon J.-M."/>
            <person name="Estill J.C."/>
            <person name="Fu Y."/>
            <person name="Jeddeloh J.A."/>
            <person name="Han Y."/>
            <person name="Lee H."/>
            <person name="Li P."/>
            <person name="Lisch D.R."/>
            <person name="Liu S."/>
            <person name="Liu Z."/>
            <person name="Nagel D.H."/>
            <person name="McCann M.C."/>
            <person name="SanMiguel P."/>
            <person name="Myers A.M."/>
            <person name="Nettleton D."/>
            <person name="Nguyen J."/>
            <person name="Penning B.W."/>
            <person name="Ponnala L."/>
            <person name="Schneider K.L."/>
            <person name="Schwartz D.C."/>
            <person name="Sharma A."/>
            <person name="Soderlund C."/>
            <person name="Springer N.M."/>
            <person name="Sun Q."/>
            <person name="Wang H."/>
            <person name="Waterman M."/>
            <person name="Westerman R."/>
            <person name="Wolfgruber T.K."/>
            <person name="Yang L."/>
            <person name="Yu Y."/>
            <person name="Zhang L."/>
            <person name="Zhou S."/>
            <person name="Zhu Q."/>
            <person name="Bennetzen J.L."/>
            <person name="Dawe R.K."/>
            <person name="Jiang J."/>
            <person name="Jiang N."/>
            <person name="Presting G.G."/>
            <person name="Wessler S.R."/>
            <person name="Aluru S."/>
            <person name="Martienssen R.A."/>
            <person name="Clifton S.W."/>
            <person name="McCombie W.R."/>
            <person name="Wing R.A."/>
            <person name="Wilson R.K."/>
        </authorList>
    </citation>
    <scope>NUCLEOTIDE SEQUENCE [LARGE SCALE GENOMIC DNA]</scope>
    <source>
        <strain evidence="12">cv. B73</strain>
    </source>
</reference>
<keyword evidence="6" id="KW-0769">Symport</keyword>
<evidence type="ECO:0000256" key="7">
    <source>
        <dbReference type="ARBA" id="ARBA00022989"/>
    </source>
</evidence>
<dbReference type="PANTHER" id="PTHR23500:SF334">
    <property type="entry name" value="CARRIER PROTEIN HEX6, PUTATIVE, EXPRESSED-RELATED"/>
    <property type="match status" value="1"/>
</dbReference>
<evidence type="ECO:0000256" key="1">
    <source>
        <dbReference type="ARBA" id="ARBA00004141"/>
    </source>
</evidence>
<dbReference type="GO" id="GO:0016020">
    <property type="term" value="C:membrane"/>
    <property type="evidence" value="ECO:0007669"/>
    <property type="project" value="UniProtKB-SubCell"/>
</dbReference>
<organism evidence="11 12">
    <name type="scientific">Zea mays</name>
    <name type="common">Maize</name>
    <dbReference type="NCBI Taxonomy" id="4577"/>
    <lineage>
        <taxon>Eukaryota</taxon>
        <taxon>Viridiplantae</taxon>
        <taxon>Streptophyta</taxon>
        <taxon>Embryophyta</taxon>
        <taxon>Tracheophyta</taxon>
        <taxon>Spermatophyta</taxon>
        <taxon>Magnoliopsida</taxon>
        <taxon>Liliopsida</taxon>
        <taxon>Poales</taxon>
        <taxon>Poaceae</taxon>
        <taxon>PACMAD clade</taxon>
        <taxon>Panicoideae</taxon>
        <taxon>Andropogonodae</taxon>
        <taxon>Andropogoneae</taxon>
        <taxon>Tripsacinae</taxon>
        <taxon>Zea</taxon>
    </lineage>
</organism>
<dbReference type="PROSITE" id="PS00217">
    <property type="entry name" value="SUGAR_TRANSPORT_2"/>
    <property type="match status" value="1"/>
</dbReference>
<feature type="domain" description="Major facilitator superfamily (MFS) profile" evidence="10">
    <location>
        <begin position="29"/>
        <end position="334"/>
    </location>
</feature>
<comment type="subcellular location">
    <subcellularLocation>
        <location evidence="1">Membrane</location>
        <topology evidence="1">Multi-pass membrane protein</topology>
    </subcellularLocation>
</comment>
<evidence type="ECO:0000256" key="4">
    <source>
        <dbReference type="ARBA" id="ARBA00022597"/>
    </source>
</evidence>
<dbReference type="InterPro" id="IPR005829">
    <property type="entry name" value="Sugar_transporter_CS"/>
</dbReference>
<dbReference type="InterPro" id="IPR003663">
    <property type="entry name" value="Sugar/inositol_transpt"/>
</dbReference>
<evidence type="ECO:0000256" key="8">
    <source>
        <dbReference type="ARBA" id="ARBA00023136"/>
    </source>
</evidence>
<keyword evidence="7 9" id="KW-1133">Transmembrane helix</keyword>
<keyword evidence="8 9" id="KW-0472">Membrane</keyword>
<dbReference type="AlphaFoldDB" id="A0A804R5L3"/>
<evidence type="ECO:0000313" key="11">
    <source>
        <dbReference type="EnsemblPlants" id="Zm00001eb391140_P001"/>
    </source>
</evidence>
<evidence type="ECO:0000313" key="12">
    <source>
        <dbReference type="Proteomes" id="UP000007305"/>
    </source>
</evidence>
<proteinExistence type="inferred from homology"/>
<keyword evidence="3" id="KW-0813">Transport</keyword>
<keyword evidence="4" id="KW-0762">Sugar transport</keyword>
<name>A0A804R5L3_MAIZE</name>
<keyword evidence="12" id="KW-1185">Reference proteome</keyword>
<dbReference type="EnsemblPlants" id="Zm00001eb391140_T001">
    <property type="protein sequence ID" value="Zm00001eb391140_P001"/>
    <property type="gene ID" value="Zm00001eb391140"/>
</dbReference>
<feature type="transmembrane region" description="Helical" evidence="9">
    <location>
        <begin position="83"/>
        <end position="103"/>
    </location>
</feature>
<evidence type="ECO:0000256" key="9">
    <source>
        <dbReference type="SAM" id="Phobius"/>
    </source>
</evidence>
<evidence type="ECO:0000256" key="3">
    <source>
        <dbReference type="ARBA" id="ARBA00022448"/>
    </source>
</evidence>
<gene>
    <name evidence="11" type="primary">LOC103638929</name>
</gene>